<proteinExistence type="predicted"/>
<keyword evidence="2" id="KW-0812">Transmembrane</keyword>
<comment type="caution">
    <text evidence="3">The sequence shown here is derived from an EMBL/GenBank/DDBJ whole genome shotgun (WGS) entry which is preliminary data.</text>
</comment>
<evidence type="ECO:0000256" key="2">
    <source>
        <dbReference type="SAM" id="Phobius"/>
    </source>
</evidence>
<protein>
    <submittedName>
        <fullName evidence="3">Uncharacterized protein</fullName>
    </submittedName>
</protein>
<feature type="coiled-coil region" evidence="1">
    <location>
        <begin position="50"/>
        <end position="130"/>
    </location>
</feature>
<accession>A0AAN8WKS6</accession>
<dbReference type="Proteomes" id="UP001381693">
    <property type="component" value="Unassembled WGS sequence"/>
</dbReference>
<reference evidence="3 4" key="1">
    <citation type="submission" date="2023-11" db="EMBL/GenBank/DDBJ databases">
        <title>Halocaridina rubra genome assembly.</title>
        <authorList>
            <person name="Smith C."/>
        </authorList>
    </citation>
    <scope>NUCLEOTIDE SEQUENCE [LARGE SCALE GENOMIC DNA]</scope>
    <source>
        <strain evidence="3">EP-1</strain>
        <tissue evidence="3">Whole</tissue>
    </source>
</reference>
<name>A0AAN8WKS6_HALRR</name>
<evidence type="ECO:0000313" key="4">
    <source>
        <dbReference type="Proteomes" id="UP001381693"/>
    </source>
</evidence>
<dbReference type="EMBL" id="JAXCGZ010019004">
    <property type="protein sequence ID" value="KAK7066827.1"/>
    <property type="molecule type" value="Genomic_DNA"/>
</dbReference>
<keyword evidence="2" id="KW-1133">Transmembrane helix</keyword>
<keyword evidence="1" id="KW-0175">Coiled coil</keyword>
<keyword evidence="2" id="KW-0472">Membrane</keyword>
<evidence type="ECO:0000256" key="1">
    <source>
        <dbReference type="SAM" id="Coils"/>
    </source>
</evidence>
<sequence>MISSPMIVMGVLAIGVTIGYLGVSNYQLRQESFEVASVAEKNDYSLEQAIQEANKQYENIKAKLARSEEALKKINDEKNMIQEDMHRTEETGADEMVRVNEDQDKVFIELDEAEYKIANLTSKLMELTGQSPVPLEGSFLPTVYAEDSSIFEDVTDEVTRSEAS</sequence>
<evidence type="ECO:0000313" key="3">
    <source>
        <dbReference type="EMBL" id="KAK7066827.1"/>
    </source>
</evidence>
<organism evidence="3 4">
    <name type="scientific">Halocaridina rubra</name>
    <name type="common">Hawaiian red shrimp</name>
    <dbReference type="NCBI Taxonomy" id="373956"/>
    <lineage>
        <taxon>Eukaryota</taxon>
        <taxon>Metazoa</taxon>
        <taxon>Ecdysozoa</taxon>
        <taxon>Arthropoda</taxon>
        <taxon>Crustacea</taxon>
        <taxon>Multicrustacea</taxon>
        <taxon>Malacostraca</taxon>
        <taxon>Eumalacostraca</taxon>
        <taxon>Eucarida</taxon>
        <taxon>Decapoda</taxon>
        <taxon>Pleocyemata</taxon>
        <taxon>Caridea</taxon>
        <taxon>Atyoidea</taxon>
        <taxon>Atyidae</taxon>
        <taxon>Halocaridina</taxon>
    </lineage>
</organism>
<feature type="transmembrane region" description="Helical" evidence="2">
    <location>
        <begin position="6"/>
        <end position="23"/>
    </location>
</feature>
<dbReference type="AlphaFoldDB" id="A0AAN8WKS6"/>
<keyword evidence="4" id="KW-1185">Reference proteome</keyword>
<gene>
    <name evidence="3" type="ORF">SK128_020852</name>
</gene>